<evidence type="ECO:0000313" key="1">
    <source>
        <dbReference type="EMBL" id="GGK91182.1"/>
    </source>
</evidence>
<reference evidence="1" key="1">
    <citation type="journal article" date="2014" name="Int. J. Syst. Evol. Microbiol.">
        <title>Complete genome sequence of Corynebacterium casei LMG S-19264T (=DSM 44701T), isolated from a smear-ripened cheese.</title>
        <authorList>
            <consortium name="US DOE Joint Genome Institute (JGI-PGF)"/>
            <person name="Walter F."/>
            <person name="Albersmeier A."/>
            <person name="Kalinowski J."/>
            <person name="Ruckert C."/>
        </authorList>
    </citation>
    <scope>NUCLEOTIDE SEQUENCE</scope>
    <source>
        <strain evidence="1">JCM 3093</strain>
    </source>
</reference>
<reference evidence="1" key="2">
    <citation type="submission" date="2022-09" db="EMBL/GenBank/DDBJ databases">
        <authorList>
            <person name="Sun Q."/>
            <person name="Ohkuma M."/>
        </authorList>
    </citation>
    <scope>NUCLEOTIDE SEQUENCE</scope>
    <source>
        <strain evidence="1">JCM 3093</strain>
    </source>
</reference>
<dbReference type="Proteomes" id="UP000627984">
    <property type="component" value="Unassembled WGS sequence"/>
</dbReference>
<name>A0AA37F7A6_9ACTN</name>
<organism evidence="1 2">
    <name type="scientific">Planomonospora parontospora</name>
    <dbReference type="NCBI Taxonomy" id="58119"/>
    <lineage>
        <taxon>Bacteria</taxon>
        <taxon>Bacillati</taxon>
        <taxon>Actinomycetota</taxon>
        <taxon>Actinomycetes</taxon>
        <taxon>Streptosporangiales</taxon>
        <taxon>Streptosporangiaceae</taxon>
        <taxon>Planomonospora</taxon>
    </lineage>
</organism>
<protein>
    <submittedName>
        <fullName evidence="1">Uncharacterized protein</fullName>
    </submittedName>
</protein>
<comment type="caution">
    <text evidence="1">The sequence shown here is derived from an EMBL/GenBank/DDBJ whole genome shotgun (WGS) entry which is preliminary data.</text>
</comment>
<dbReference type="AlphaFoldDB" id="A0AA37F7A6"/>
<proteinExistence type="predicted"/>
<evidence type="ECO:0000313" key="2">
    <source>
        <dbReference type="Proteomes" id="UP000627984"/>
    </source>
</evidence>
<dbReference type="EMBL" id="BMQD01000023">
    <property type="protein sequence ID" value="GGK91182.1"/>
    <property type="molecule type" value="Genomic_DNA"/>
</dbReference>
<accession>A0AA37F7A6</accession>
<sequence length="181" mass="20025">MAPIERHIVDAYASDHSGVEMWTIRTRDPANPDAPDFCYLLPSITFENLAVEYGIDPDDIDELLRVAILQLHIPGGTWPDDPTAAALRKGRPVRLDNADTTDQAREAHLERCSWVEENVVRIVEPAPGGTARVQVAALAGARGAVVDAGQRLQALKATYRPDPDRMEQRRLELQQALGREV</sequence>
<gene>
    <name evidence="1" type="ORF">GCM10010126_58270</name>
</gene>